<dbReference type="PRINTS" id="PR00992">
    <property type="entry name" value="ALARACEMASE"/>
</dbReference>
<reference evidence="7" key="1">
    <citation type="submission" date="2021-02" db="EMBL/GenBank/DDBJ databases">
        <title>Leucobacter sp. CX169.</title>
        <authorList>
            <person name="Cheng Y."/>
        </authorList>
    </citation>
    <scope>NUCLEOTIDE SEQUENCE [LARGE SCALE GENOMIC DNA]</scope>
    <source>
        <strain evidence="7">JY899</strain>
    </source>
</reference>
<keyword evidence="7" id="KW-1185">Reference proteome</keyword>
<dbReference type="EC" id="5.1.1.1" evidence="4"/>
<protein>
    <recommendedName>
        <fullName evidence="4">Alanine racemase</fullName>
        <ecNumber evidence="4">5.1.1.1</ecNumber>
    </recommendedName>
</protein>
<feature type="binding site" evidence="4">
    <location>
        <position position="141"/>
    </location>
    <ligand>
        <name>substrate</name>
    </ligand>
</feature>
<sequence>MQRLRRLCVDSFVGRITVDTDALRHNAATFRGMTQAKICAVVKANGYGHGLVPASRAFVAAGVDYLGVAQLEEALELRQHIPGVPILTWIFDPSANLEEAVQSGLDISVGAPWALDRLLTAAQHCASPARLHIEVDTGMSRGGFAPEMLLEVAHRIAKAERDGIVDVIGLWSHLARADEPDSGETERQLDRFETATRALRDVGVHPRLRHLANTAGTLWHPRTHLDMVRPGIGLYGISPEPAVATAQDLGLQPAMTLSSRIIAVREVPAGTGISYGHTETAADALALGTVPLGYADGIPRAASSRGPVMVNGHRSRIMGRVCMDQVVIALPKGATIGDEVVFFGSEGPTVDEWADAAGTIGYEITTRLGRHVPRHYRGTVGL</sequence>
<dbReference type="PANTHER" id="PTHR30511:SF0">
    <property type="entry name" value="ALANINE RACEMASE, CATABOLIC-RELATED"/>
    <property type="match status" value="1"/>
</dbReference>
<feature type="binding site" evidence="4">
    <location>
        <position position="323"/>
    </location>
    <ligand>
        <name>substrate</name>
    </ligand>
</feature>
<dbReference type="Gene3D" id="2.40.37.10">
    <property type="entry name" value="Lyase, Ornithine Decarboxylase, Chain A, domain 1"/>
    <property type="match status" value="1"/>
</dbReference>
<accession>A0ABS2TGG0</accession>
<feature type="active site" description="Proton acceptor; specific for D-alanine" evidence="4">
    <location>
        <position position="43"/>
    </location>
</feature>
<dbReference type="GO" id="GO:0008784">
    <property type="term" value="F:alanine racemase activity"/>
    <property type="evidence" value="ECO:0007669"/>
    <property type="project" value="UniProtKB-EC"/>
</dbReference>
<dbReference type="EMBL" id="JAFFJS010000005">
    <property type="protein sequence ID" value="MBM9433734.1"/>
    <property type="molecule type" value="Genomic_DNA"/>
</dbReference>
<evidence type="ECO:0000313" key="6">
    <source>
        <dbReference type="EMBL" id="MBM9433734.1"/>
    </source>
</evidence>
<dbReference type="InterPro" id="IPR001608">
    <property type="entry name" value="Ala_racemase_N"/>
</dbReference>
<keyword evidence="2 4" id="KW-0663">Pyridoxal phosphate</keyword>
<dbReference type="SUPFAM" id="SSF51419">
    <property type="entry name" value="PLP-binding barrel"/>
    <property type="match status" value="1"/>
</dbReference>
<comment type="cofactor">
    <cofactor evidence="1 4">
        <name>pyridoxal 5'-phosphate</name>
        <dbReference type="ChEBI" id="CHEBI:597326"/>
    </cofactor>
</comment>
<keyword evidence="3 4" id="KW-0413">Isomerase</keyword>
<feature type="modified residue" description="N6-(pyridoxal phosphate)lysine" evidence="4">
    <location>
        <position position="43"/>
    </location>
</feature>
<dbReference type="Proteomes" id="UP000705983">
    <property type="component" value="Unassembled WGS sequence"/>
</dbReference>
<dbReference type="SUPFAM" id="SSF50621">
    <property type="entry name" value="Alanine racemase C-terminal domain-like"/>
    <property type="match status" value="1"/>
</dbReference>
<comment type="function">
    <text evidence="4">Catalyzes the interconversion of L-alanine and D-alanine. May also act on other amino acids.</text>
</comment>
<dbReference type="InterPro" id="IPR029066">
    <property type="entry name" value="PLP-binding_barrel"/>
</dbReference>
<dbReference type="InterPro" id="IPR000821">
    <property type="entry name" value="Ala_racemase"/>
</dbReference>
<comment type="similarity">
    <text evidence="4">Belongs to the alanine racemase family.</text>
</comment>
<proteinExistence type="inferred from homology"/>
<dbReference type="PROSITE" id="PS00395">
    <property type="entry name" value="ALANINE_RACEMASE"/>
    <property type="match status" value="1"/>
</dbReference>
<dbReference type="CDD" id="cd00430">
    <property type="entry name" value="PLPDE_III_AR"/>
    <property type="match status" value="1"/>
</dbReference>
<dbReference type="NCBIfam" id="TIGR00492">
    <property type="entry name" value="alr"/>
    <property type="match status" value="1"/>
</dbReference>
<dbReference type="Pfam" id="PF01168">
    <property type="entry name" value="Ala_racemase_N"/>
    <property type="match status" value="1"/>
</dbReference>
<evidence type="ECO:0000256" key="2">
    <source>
        <dbReference type="ARBA" id="ARBA00022898"/>
    </source>
</evidence>
<evidence type="ECO:0000256" key="3">
    <source>
        <dbReference type="ARBA" id="ARBA00023235"/>
    </source>
</evidence>
<feature type="active site" description="Proton acceptor; specific for L-alanine" evidence="4">
    <location>
        <position position="275"/>
    </location>
</feature>
<dbReference type="HAMAP" id="MF_01201">
    <property type="entry name" value="Ala_racemase"/>
    <property type="match status" value="1"/>
</dbReference>
<dbReference type="InterPro" id="IPR011079">
    <property type="entry name" value="Ala_racemase_C"/>
</dbReference>
<gene>
    <name evidence="6" type="primary">alr</name>
    <name evidence="6" type="ORF">JVW63_08505</name>
</gene>
<dbReference type="InterPro" id="IPR009006">
    <property type="entry name" value="Ala_racemase/Decarboxylase_C"/>
</dbReference>
<dbReference type="PANTHER" id="PTHR30511">
    <property type="entry name" value="ALANINE RACEMASE"/>
    <property type="match status" value="1"/>
</dbReference>
<comment type="pathway">
    <text evidence="4">Amino-acid biosynthesis; D-alanine biosynthesis; D-alanine from L-alanine: step 1/1.</text>
</comment>
<name>A0ABS2TGG0_9ACTO</name>
<dbReference type="Gene3D" id="3.20.20.10">
    <property type="entry name" value="Alanine racemase"/>
    <property type="match status" value="1"/>
</dbReference>
<comment type="catalytic activity">
    <reaction evidence="4">
        <text>L-alanine = D-alanine</text>
        <dbReference type="Rhea" id="RHEA:20249"/>
        <dbReference type="ChEBI" id="CHEBI:57416"/>
        <dbReference type="ChEBI" id="CHEBI:57972"/>
        <dbReference type="EC" id="5.1.1.1"/>
    </reaction>
</comment>
<dbReference type="Pfam" id="PF00842">
    <property type="entry name" value="Ala_racemase_C"/>
    <property type="match status" value="1"/>
</dbReference>
<evidence type="ECO:0000256" key="1">
    <source>
        <dbReference type="ARBA" id="ARBA00001933"/>
    </source>
</evidence>
<organism evidence="6 7">
    <name type="scientific">Flaviflexus equikiangi</name>
    <dbReference type="NCBI Taxonomy" id="2758573"/>
    <lineage>
        <taxon>Bacteria</taxon>
        <taxon>Bacillati</taxon>
        <taxon>Actinomycetota</taxon>
        <taxon>Actinomycetes</taxon>
        <taxon>Actinomycetales</taxon>
        <taxon>Actinomycetaceae</taxon>
        <taxon>Flaviflexus</taxon>
    </lineage>
</organism>
<evidence type="ECO:0000259" key="5">
    <source>
        <dbReference type="SMART" id="SM01005"/>
    </source>
</evidence>
<feature type="domain" description="Alanine racemase C-terminal" evidence="5">
    <location>
        <begin position="254"/>
        <end position="377"/>
    </location>
</feature>
<evidence type="ECO:0000313" key="7">
    <source>
        <dbReference type="Proteomes" id="UP000705983"/>
    </source>
</evidence>
<comment type="caution">
    <text evidence="6">The sequence shown here is derived from an EMBL/GenBank/DDBJ whole genome shotgun (WGS) entry which is preliminary data.</text>
</comment>
<dbReference type="SMART" id="SM01005">
    <property type="entry name" value="Ala_racemase_C"/>
    <property type="match status" value="1"/>
</dbReference>
<dbReference type="InterPro" id="IPR020622">
    <property type="entry name" value="Ala_racemase_pyridoxalP-BS"/>
</dbReference>
<evidence type="ECO:0000256" key="4">
    <source>
        <dbReference type="HAMAP-Rule" id="MF_01201"/>
    </source>
</evidence>